<comment type="caution">
    <text evidence="1">The sequence shown here is derived from an EMBL/GenBank/DDBJ whole genome shotgun (WGS) entry which is preliminary data.</text>
</comment>
<sequence>MRQLTLLRRVVWRSECAQYVPFTQITRTRLRHLLKSGFVSCIFRVFHAVSFLPMSSSTPKKPEFEGIFNATISAVGLSRPSGNGEKRNTGINHCKEEALWSREWATRLADSCCST</sequence>
<dbReference type="EMBL" id="JARK01001350">
    <property type="protein sequence ID" value="EYC24366.1"/>
    <property type="molecule type" value="Genomic_DNA"/>
</dbReference>
<dbReference type="Proteomes" id="UP000024635">
    <property type="component" value="Unassembled WGS sequence"/>
</dbReference>
<reference evidence="2" key="1">
    <citation type="journal article" date="2015" name="Nat. Genet.">
        <title>The genome and transcriptome of the zoonotic hookworm Ancylostoma ceylanicum identify infection-specific gene families.</title>
        <authorList>
            <person name="Schwarz E.M."/>
            <person name="Hu Y."/>
            <person name="Antoshechkin I."/>
            <person name="Miller M.M."/>
            <person name="Sternberg P.W."/>
            <person name="Aroian R.V."/>
        </authorList>
    </citation>
    <scope>NUCLEOTIDE SEQUENCE</scope>
    <source>
        <strain evidence="2">HY135</strain>
    </source>
</reference>
<name>A0A016VAR6_9BILA</name>
<organism evidence="1 2">
    <name type="scientific">Ancylostoma ceylanicum</name>
    <dbReference type="NCBI Taxonomy" id="53326"/>
    <lineage>
        <taxon>Eukaryota</taxon>
        <taxon>Metazoa</taxon>
        <taxon>Ecdysozoa</taxon>
        <taxon>Nematoda</taxon>
        <taxon>Chromadorea</taxon>
        <taxon>Rhabditida</taxon>
        <taxon>Rhabditina</taxon>
        <taxon>Rhabditomorpha</taxon>
        <taxon>Strongyloidea</taxon>
        <taxon>Ancylostomatidae</taxon>
        <taxon>Ancylostomatinae</taxon>
        <taxon>Ancylostoma</taxon>
    </lineage>
</organism>
<accession>A0A016VAR6</accession>
<dbReference type="AlphaFoldDB" id="A0A016VAR6"/>
<keyword evidence="2" id="KW-1185">Reference proteome</keyword>
<protein>
    <submittedName>
        <fullName evidence="1">Uncharacterized protein</fullName>
    </submittedName>
</protein>
<evidence type="ECO:0000313" key="2">
    <source>
        <dbReference type="Proteomes" id="UP000024635"/>
    </source>
</evidence>
<proteinExistence type="predicted"/>
<gene>
    <name evidence="1" type="primary">Acey_s0014.g2468</name>
    <name evidence="1" type="ORF">Y032_0014g2468</name>
</gene>
<evidence type="ECO:0000313" key="1">
    <source>
        <dbReference type="EMBL" id="EYC24366.1"/>
    </source>
</evidence>